<protein>
    <submittedName>
        <fullName evidence="1">PqqD family protein</fullName>
    </submittedName>
</protein>
<reference evidence="1 2" key="1">
    <citation type="submission" date="2024-02" db="EMBL/GenBank/DDBJ databases">
        <title>Full genome sequence of Sphingomonas kaistensis.</title>
        <authorList>
            <person name="Poletto B.L."/>
            <person name="Silva G."/>
            <person name="Galante D."/>
            <person name="Campos K.R."/>
            <person name="Santos M.B.N."/>
            <person name="Sacchi C.T."/>
        </authorList>
    </citation>
    <scope>NUCLEOTIDE SEQUENCE [LARGE SCALE GENOMIC DNA]</scope>
    <source>
        <strain evidence="1 2">MA4R</strain>
    </source>
</reference>
<dbReference type="EMBL" id="CP145607">
    <property type="protein sequence ID" value="WWM70908.1"/>
    <property type="molecule type" value="Genomic_DNA"/>
</dbReference>
<name>A0ABZ2G4G7_9SPHN</name>
<evidence type="ECO:0000313" key="2">
    <source>
        <dbReference type="Proteomes" id="UP001382935"/>
    </source>
</evidence>
<proteinExistence type="predicted"/>
<dbReference type="InterPro" id="IPR008792">
    <property type="entry name" value="PQQD"/>
</dbReference>
<keyword evidence="2" id="KW-1185">Reference proteome</keyword>
<dbReference type="Pfam" id="PF05402">
    <property type="entry name" value="PqqD"/>
    <property type="match status" value="1"/>
</dbReference>
<sequence>MTATYRRTAATMSTDVGDDVVALQAERGFAFGMEEVTASVWRLLEQPRNLDSLVGALTTEYDVEESQCREDVGALLDRMEAEGLVEQVQ</sequence>
<dbReference type="Proteomes" id="UP001382935">
    <property type="component" value="Chromosome"/>
</dbReference>
<evidence type="ECO:0000313" key="1">
    <source>
        <dbReference type="EMBL" id="WWM70908.1"/>
    </source>
</evidence>
<dbReference type="RefSeq" id="WP_338504081.1">
    <property type="nucleotide sequence ID" value="NZ_CP145607.1"/>
</dbReference>
<organism evidence="1 2">
    <name type="scientific">Sphingomonas kaistensis</name>
    <dbReference type="NCBI Taxonomy" id="298708"/>
    <lineage>
        <taxon>Bacteria</taxon>
        <taxon>Pseudomonadati</taxon>
        <taxon>Pseudomonadota</taxon>
        <taxon>Alphaproteobacteria</taxon>
        <taxon>Sphingomonadales</taxon>
        <taxon>Sphingomonadaceae</taxon>
        <taxon>Sphingomonas</taxon>
    </lineage>
</organism>
<accession>A0ABZ2G4G7</accession>
<gene>
    <name evidence="1" type="ORF">V6R86_09525</name>
</gene>
<dbReference type="InterPro" id="IPR041881">
    <property type="entry name" value="PqqD_sf"/>
</dbReference>
<dbReference type="Gene3D" id="1.10.10.1150">
    <property type="entry name" value="Coenzyme PQQ synthesis protein D (PqqD)"/>
    <property type="match status" value="1"/>
</dbReference>